<dbReference type="Proteomes" id="UP000001068">
    <property type="component" value="Chromosome"/>
</dbReference>
<dbReference type="STRING" id="765177.Desmu_0612"/>
<dbReference type="Pfam" id="PF02374">
    <property type="entry name" value="ArsA_ATPase"/>
    <property type="match status" value="1"/>
</dbReference>
<dbReference type="Gene3D" id="3.40.50.300">
    <property type="entry name" value="P-loop containing nucleotide triphosphate hydrolases"/>
    <property type="match status" value="1"/>
</dbReference>
<dbReference type="InterPro" id="IPR025723">
    <property type="entry name" value="ArsA/GET3_ATPase-like"/>
</dbReference>
<evidence type="ECO:0000256" key="1">
    <source>
        <dbReference type="ARBA" id="ARBA00011040"/>
    </source>
</evidence>
<name>E8R8U4_DESM0</name>
<evidence type="ECO:0000313" key="4">
    <source>
        <dbReference type="Proteomes" id="UP000001068"/>
    </source>
</evidence>
<proteinExistence type="inferred from homology"/>
<dbReference type="InterPro" id="IPR016300">
    <property type="entry name" value="ATPase_ArsA/GET3"/>
</dbReference>
<dbReference type="eggNOG" id="arCOG02849">
    <property type="taxonomic scope" value="Archaea"/>
</dbReference>
<reference evidence="4" key="1">
    <citation type="submission" date="2010-11" db="EMBL/GenBank/DDBJ databases">
        <title>The complete genome of Desulfurococcus mucosus DSM 2162.</title>
        <authorList>
            <consortium name="US DOE Joint Genome Institute (JGI-PGF)"/>
            <person name="Lucas S."/>
            <person name="Copeland A."/>
            <person name="Lapidus A."/>
            <person name="Bruce D."/>
            <person name="Goodwin L."/>
            <person name="Pitluck S."/>
            <person name="Kyrpides N."/>
            <person name="Mavromatis K."/>
            <person name="Pagani I."/>
            <person name="Ivanova N."/>
            <person name="Ovchinnikova G."/>
            <person name="Chertkov O."/>
            <person name="Held B."/>
            <person name="Brettin T."/>
            <person name="Detter J.C."/>
            <person name="Tapia R."/>
            <person name="Han C."/>
            <person name="Land M."/>
            <person name="Hauser L."/>
            <person name="Markowitz V."/>
            <person name="Cheng J.-F."/>
            <person name="Hugenholtz P."/>
            <person name="Woyke T."/>
            <person name="Wu D."/>
            <person name="Wirth R."/>
            <person name="Bilek Y."/>
            <person name="Hader T."/>
            <person name="Klenk H.-P."/>
            <person name="Eisen J.A."/>
        </authorList>
    </citation>
    <scope>NUCLEOTIDE SEQUENCE [LARGE SCALE GENOMIC DNA]</scope>
    <source>
        <strain evidence="4">ATCC 35584 / DSM 2162 / JCM 9187 / O7/1</strain>
    </source>
</reference>
<protein>
    <submittedName>
        <fullName evidence="3">Arsenite efflux ATP-binding protein ArsA</fullName>
    </submittedName>
</protein>
<keyword evidence="3" id="KW-0547">Nucleotide-binding</keyword>
<dbReference type="SUPFAM" id="SSF52540">
    <property type="entry name" value="P-loop containing nucleoside triphosphate hydrolases"/>
    <property type="match status" value="1"/>
</dbReference>
<dbReference type="OrthoDB" id="46198at2157"/>
<keyword evidence="4" id="KW-1185">Reference proteome</keyword>
<keyword evidence="3" id="KW-0067">ATP-binding</keyword>
<sequence>MFTEYLGILGKPHTFIALGKGGVGKTTTAIALALELSRIGRTLLASFDPAKHLLKYLELPEAGRIHSRNPFHAYQFDLEQATGKLLKELRGNLESLAPSLKVLNAESVLKAARYTPGLEEDAIIRELSRLYGLTDYDYLVVDMPPTGLAIRVLMLPELYTSWLDGLIDVRSRILSLKYTIGRVRGIRQEVSDPVLNRLIELRNMYSGLYTNLKNPERTSFIIVANPEPLPLYEMKEITRALAESLDARPRLLVMNKVVNGMVRQAEYLEALRDYCEIPFPHACIPLLEKPPSTIRDVEALCEKVYDCCRVYGYSHQAGAPVLKD</sequence>
<comment type="similarity">
    <text evidence="1">Belongs to the arsA ATPase family.</text>
</comment>
<dbReference type="PANTHER" id="PTHR10803">
    <property type="entry name" value="ARSENICAL PUMP-DRIVING ATPASE ARSENITE-TRANSLOCATING ATPASE"/>
    <property type="match status" value="1"/>
</dbReference>
<gene>
    <name evidence="3" type="ordered locus">Desmu_0612</name>
</gene>
<reference evidence="3 4" key="2">
    <citation type="journal article" date="2011" name="Stand. Genomic Sci.">
        <title>Complete genome sequence of Desulfurococcus mucosus type strain (O7/1).</title>
        <authorList>
            <person name="Wirth R."/>
            <person name="Chertkov O."/>
            <person name="Held B."/>
            <person name="Lapidus A."/>
            <person name="Nolan M."/>
            <person name="Lucas S."/>
            <person name="Hammon N."/>
            <person name="Deshpande S."/>
            <person name="Cheng J.F."/>
            <person name="Tapia R."/>
            <person name="Han C."/>
            <person name="Goodwin L."/>
            <person name="Pitluck S."/>
            <person name="Liolios K."/>
            <person name="Ioanna P."/>
            <person name="Ivanova N."/>
            <person name="Mavromatis K."/>
            <person name="Mikhailova N."/>
            <person name="Pati A."/>
            <person name="Chen A."/>
            <person name="Palaniappan K."/>
            <person name="Land M."/>
            <person name="Hauser L."/>
            <person name="Chang Y.J."/>
            <person name="Jeffries C.D."/>
            <person name="Bilek Y."/>
            <person name="Hader T."/>
            <person name="Rohde M."/>
            <person name="Spring S."/>
            <person name="Sikorski J."/>
            <person name="Goker M."/>
            <person name="Woyke T."/>
            <person name="Bristow J."/>
            <person name="Eisen J.A."/>
            <person name="Markowitz V."/>
            <person name="Hugenholtz P."/>
            <person name="Kyrpides N.C."/>
            <person name="Klenk H.P."/>
        </authorList>
    </citation>
    <scope>NUCLEOTIDE SEQUENCE [LARGE SCALE GENOMIC DNA]</scope>
    <source>
        <strain evidence="4">ATCC 35584 / DSM 2162 / JCM 9187 / O7/1</strain>
    </source>
</reference>
<dbReference type="CDD" id="cd02035">
    <property type="entry name" value="ArsA"/>
    <property type="match status" value="1"/>
</dbReference>
<dbReference type="HOGENOM" id="CLU_040761_4_0_2"/>
<evidence type="ECO:0000259" key="2">
    <source>
        <dbReference type="Pfam" id="PF02374"/>
    </source>
</evidence>
<dbReference type="GO" id="GO:0005524">
    <property type="term" value="F:ATP binding"/>
    <property type="evidence" value="ECO:0007669"/>
    <property type="project" value="UniProtKB-KW"/>
</dbReference>
<evidence type="ECO:0000313" key="3">
    <source>
        <dbReference type="EMBL" id="ADV64920.1"/>
    </source>
</evidence>
<dbReference type="AlphaFoldDB" id="E8R8U4"/>
<accession>E8R8U4</accession>
<dbReference type="GO" id="GO:0016887">
    <property type="term" value="F:ATP hydrolysis activity"/>
    <property type="evidence" value="ECO:0007669"/>
    <property type="project" value="InterPro"/>
</dbReference>
<organism evidence="3 4">
    <name type="scientific">Desulfurococcus mucosus (strain ATCC 35584 / DSM 2162 / JCM 9187 / O7/1)</name>
    <dbReference type="NCBI Taxonomy" id="765177"/>
    <lineage>
        <taxon>Archaea</taxon>
        <taxon>Thermoproteota</taxon>
        <taxon>Thermoprotei</taxon>
        <taxon>Desulfurococcales</taxon>
        <taxon>Desulfurococcaceae</taxon>
        <taxon>Desulfurococcus</taxon>
    </lineage>
</organism>
<dbReference type="KEGG" id="dmu:Desmu_0612"/>
<dbReference type="PANTHER" id="PTHR10803:SF3">
    <property type="entry name" value="ATPASE GET3"/>
    <property type="match status" value="1"/>
</dbReference>
<dbReference type="InterPro" id="IPR027417">
    <property type="entry name" value="P-loop_NTPase"/>
</dbReference>
<feature type="domain" description="ArsA/GET3 Anion-transporting ATPase-like" evidence="2">
    <location>
        <begin position="17"/>
        <end position="271"/>
    </location>
</feature>
<dbReference type="EMBL" id="CP002363">
    <property type="protein sequence ID" value="ADV64920.1"/>
    <property type="molecule type" value="Genomic_DNA"/>
</dbReference>